<keyword evidence="5" id="KW-0418">Kinase</keyword>
<accession>A0A8S1XYZ3</accession>
<dbReference type="AlphaFoldDB" id="A0A8S1XYZ3"/>
<evidence type="ECO:0000256" key="3">
    <source>
        <dbReference type="ARBA" id="ARBA00022679"/>
    </source>
</evidence>
<sequence>MTKLIETKTYKKFKENQDRKQREYKLEKSVNITQLLQKQEERKSNSISKILRSEKSLSQLLSNQNNQYINILILIEQKLQFCLDHFYFNLLANLEQYESLIVQFEFEDNYLQIFNQRQNGDYQKVNRTLYLCQFLRFYQRIIEGCLKQIINFFKWIYIENYISMINNSKVNSLVYIKHRKPQSSSLKKRYKERERAWNDRIIISEQILHLRTKESFNRKRLPKLQNTTATIVEKYINIHKHQQEYSELAECEQRIFETKLEQLRQLYKVYCIPQVHQNLFYAFLEASSNKRVVVEEELNLMNQKLAPIQHCMFVIAARENCFKQVLTLVKQNQAQIDQISEKLKDLRMLNISTLESIVKWQQYFQNKNLRQVFQLDENPPYHERFYNDYLELKPQLINLFKVSDQPDPFFVQLLGKGQQQAQNERFSRVRQLGQGSYGKVYLVKRNLDNSYWVEKVIELNEQNQNQIQQEINILKSLSHPNIIKFRASCKNPKRNMHILMEYADGGDLEKVIKNAQGQYISEKKILGWLFQICSAINYIHNNKIIHRDIKASNIFLTRRGDIKLGDFGISRILEETLEKVQSWLGTPYYVSPQIINRESYTNKTDIWSLGVLLYRLCALKYPFEGTDYFQLIIRGRYQPIPDQYSNHLKSLIENMLQIDESRRPTAQQILDSIENRLTKYQSELKLQQLQQQQQQHLDQLFQNDNRMVNYKEDLPLFPRLPFLWAPLRHQIIQTPQQKHPLGMANGYQHRIEQKIASDRAQNKILRKVFFLTLFYAFQVKIEISFIKTIIFDKQERENIFQINNQQKYGHFRVPTEFPKLEVPRIRALAPQPHRHFENDEMERNNIKKYKRVDDLHELSPPKLKLYKYQGPKYNENHLGNFQISFYEKEQRKNGYLY</sequence>
<dbReference type="GO" id="GO:0005524">
    <property type="term" value="F:ATP binding"/>
    <property type="evidence" value="ECO:0007669"/>
    <property type="project" value="UniProtKB-KW"/>
</dbReference>
<dbReference type="InterPro" id="IPR051131">
    <property type="entry name" value="NEK_Ser/Thr_kinase_NIMA"/>
</dbReference>
<organism evidence="10 11">
    <name type="scientific">Paramecium octaurelia</name>
    <dbReference type="NCBI Taxonomy" id="43137"/>
    <lineage>
        <taxon>Eukaryota</taxon>
        <taxon>Sar</taxon>
        <taxon>Alveolata</taxon>
        <taxon>Ciliophora</taxon>
        <taxon>Intramacronucleata</taxon>
        <taxon>Oligohymenophorea</taxon>
        <taxon>Peniculida</taxon>
        <taxon>Parameciidae</taxon>
        <taxon>Paramecium</taxon>
    </lineage>
</organism>
<dbReference type="PROSITE" id="PS00108">
    <property type="entry name" value="PROTEIN_KINASE_ST"/>
    <property type="match status" value="1"/>
</dbReference>
<dbReference type="EC" id="2.7.11.1" evidence="1"/>
<evidence type="ECO:0000256" key="2">
    <source>
        <dbReference type="ARBA" id="ARBA00022527"/>
    </source>
</evidence>
<dbReference type="EMBL" id="CAJJDP010000138">
    <property type="protein sequence ID" value="CAD8206157.1"/>
    <property type="molecule type" value="Genomic_DNA"/>
</dbReference>
<evidence type="ECO:0000256" key="1">
    <source>
        <dbReference type="ARBA" id="ARBA00012513"/>
    </source>
</evidence>
<reference evidence="10" key="1">
    <citation type="submission" date="2021-01" db="EMBL/GenBank/DDBJ databases">
        <authorList>
            <consortium name="Genoscope - CEA"/>
            <person name="William W."/>
        </authorList>
    </citation>
    <scope>NUCLEOTIDE SEQUENCE</scope>
</reference>
<dbReference type="PANTHER" id="PTHR44899">
    <property type="entry name" value="CAMK FAMILY PROTEIN KINASE"/>
    <property type="match status" value="1"/>
</dbReference>
<dbReference type="Proteomes" id="UP000683925">
    <property type="component" value="Unassembled WGS sequence"/>
</dbReference>
<evidence type="ECO:0000256" key="6">
    <source>
        <dbReference type="ARBA" id="ARBA00022840"/>
    </source>
</evidence>
<comment type="caution">
    <text evidence="10">The sequence shown here is derived from an EMBL/GenBank/DDBJ whole genome shotgun (WGS) entry which is preliminary data.</text>
</comment>
<dbReference type="SMART" id="SM00220">
    <property type="entry name" value="S_TKc"/>
    <property type="match status" value="1"/>
</dbReference>
<evidence type="ECO:0000256" key="5">
    <source>
        <dbReference type="ARBA" id="ARBA00022777"/>
    </source>
</evidence>
<keyword evidence="2" id="KW-0723">Serine/threonine-protein kinase</keyword>
<dbReference type="Pfam" id="PF00069">
    <property type="entry name" value="Pkinase"/>
    <property type="match status" value="1"/>
</dbReference>
<dbReference type="GO" id="GO:0004674">
    <property type="term" value="F:protein serine/threonine kinase activity"/>
    <property type="evidence" value="ECO:0007669"/>
    <property type="project" value="UniProtKB-KW"/>
</dbReference>
<evidence type="ECO:0000259" key="9">
    <source>
        <dbReference type="PROSITE" id="PS50011"/>
    </source>
</evidence>
<dbReference type="InterPro" id="IPR000719">
    <property type="entry name" value="Prot_kinase_dom"/>
</dbReference>
<gene>
    <name evidence="10" type="ORF">POCTA_138.1.T1370071</name>
</gene>
<evidence type="ECO:0000313" key="10">
    <source>
        <dbReference type="EMBL" id="CAD8206157.1"/>
    </source>
</evidence>
<comment type="catalytic activity">
    <reaction evidence="8">
        <text>L-seryl-[protein] + ATP = O-phospho-L-seryl-[protein] + ADP + H(+)</text>
        <dbReference type="Rhea" id="RHEA:17989"/>
        <dbReference type="Rhea" id="RHEA-COMP:9863"/>
        <dbReference type="Rhea" id="RHEA-COMP:11604"/>
        <dbReference type="ChEBI" id="CHEBI:15378"/>
        <dbReference type="ChEBI" id="CHEBI:29999"/>
        <dbReference type="ChEBI" id="CHEBI:30616"/>
        <dbReference type="ChEBI" id="CHEBI:83421"/>
        <dbReference type="ChEBI" id="CHEBI:456216"/>
        <dbReference type="EC" id="2.7.11.1"/>
    </reaction>
</comment>
<keyword evidence="11" id="KW-1185">Reference proteome</keyword>
<proteinExistence type="predicted"/>
<dbReference type="OrthoDB" id="297186at2759"/>
<evidence type="ECO:0000256" key="8">
    <source>
        <dbReference type="ARBA" id="ARBA00048679"/>
    </source>
</evidence>
<comment type="catalytic activity">
    <reaction evidence="7">
        <text>L-threonyl-[protein] + ATP = O-phospho-L-threonyl-[protein] + ADP + H(+)</text>
        <dbReference type="Rhea" id="RHEA:46608"/>
        <dbReference type="Rhea" id="RHEA-COMP:11060"/>
        <dbReference type="Rhea" id="RHEA-COMP:11605"/>
        <dbReference type="ChEBI" id="CHEBI:15378"/>
        <dbReference type="ChEBI" id="CHEBI:30013"/>
        <dbReference type="ChEBI" id="CHEBI:30616"/>
        <dbReference type="ChEBI" id="CHEBI:61977"/>
        <dbReference type="ChEBI" id="CHEBI:456216"/>
        <dbReference type="EC" id="2.7.11.1"/>
    </reaction>
</comment>
<protein>
    <recommendedName>
        <fullName evidence="1">non-specific serine/threonine protein kinase</fullName>
        <ecNumber evidence="1">2.7.11.1</ecNumber>
    </recommendedName>
</protein>
<keyword evidence="4" id="KW-0547">Nucleotide-binding</keyword>
<dbReference type="InterPro" id="IPR008271">
    <property type="entry name" value="Ser/Thr_kinase_AS"/>
</dbReference>
<dbReference type="PROSITE" id="PS50011">
    <property type="entry name" value="PROTEIN_KINASE_DOM"/>
    <property type="match status" value="1"/>
</dbReference>
<dbReference type="PANTHER" id="PTHR44899:SF3">
    <property type="entry name" value="SERINE_THREONINE-PROTEIN KINASE NEK1"/>
    <property type="match status" value="1"/>
</dbReference>
<evidence type="ECO:0000256" key="4">
    <source>
        <dbReference type="ARBA" id="ARBA00022741"/>
    </source>
</evidence>
<keyword evidence="6" id="KW-0067">ATP-binding</keyword>
<feature type="domain" description="Protein kinase" evidence="9">
    <location>
        <begin position="426"/>
        <end position="677"/>
    </location>
</feature>
<evidence type="ECO:0000313" key="11">
    <source>
        <dbReference type="Proteomes" id="UP000683925"/>
    </source>
</evidence>
<evidence type="ECO:0000256" key="7">
    <source>
        <dbReference type="ARBA" id="ARBA00047899"/>
    </source>
</evidence>
<name>A0A8S1XYZ3_PAROT</name>
<keyword evidence="3" id="KW-0808">Transferase</keyword>